<reference evidence="7 8" key="1">
    <citation type="submission" date="2017-08" db="EMBL/GenBank/DDBJ databases">
        <title>Infants hospitalized years apart are colonized by the same room-sourced microbial strains.</title>
        <authorList>
            <person name="Brooks B."/>
            <person name="Olm M.R."/>
            <person name="Firek B.A."/>
            <person name="Baker R."/>
            <person name="Thomas B.C."/>
            <person name="Morowitz M.J."/>
            <person name="Banfield J.F."/>
        </authorList>
    </citation>
    <scope>NUCLEOTIDE SEQUENCE [LARGE SCALE GENOMIC DNA]</scope>
    <source>
        <strain evidence="7">S2_005_003_R2_43</strain>
    </source>
</reference>
<evidence type="ECO:0000256" key="1">
    <source>
        <dbReference type="ARBA" id="ARBA00004442"/>
    </source>
</evidence>
<dbReference type="EMBL" id="QFPN01000001">
    <property type="protein sequence ID" value="PZQ19022.1"/>
    <property type="molecule type" value="Genomic_DNA"/>
</dbReference>
<dbReference type="Pfam" id="PF13505">
    <property type="entry name" value="OMP_b-brl"/>
    <property type="match status" value="1"/>
</dbReference>
<evidence type="ECO:0000259" key="6">
    <source>
        <dbReference type="Pfam" id="PF13505"/>
    </source>
</evidence>
<evidence type="ECO:0000256" key="5">
    <source>
        <dbReference type="ARBA" id="ARBA00038306"/>
    </source>
</evidence>
<dbReference type="PANTHER" id="PTHR34001:SF3">
    <property type="entry name" value="BLL7405 PROTEIN"/>
    <property type="match status" value="1"/>
</dbReference>
<keyword evidence="3" id="KW-0472">Membrane</keyword>
<organism evidence="7 8">
    <name type="scientific">Ancylobacter novellus</name>
    <name type="common">Thiobacillus novellus</name>
    <dbReference type="NCBI Taxonomy" id="921"/>
    <lineage>
        <taxon>Bacteria</taxon>
        <taxon>Pseudomonadati</taxon>
        <taxon>Pseudomonadota</taxon>
        <taxon>Alphaproteobacteria</taxon>
        <taxon>Hyphomicrobiales</taxon>
        <taxon>Xanthobacteraceae</taxon>
        <taxon>Ancylobacter</taxon>
    </lineage>
</organism>
<comment type="similarity">
    <text evidence="5">Belongs to the Omp25/RopB family.</text>
</comment>
<protein>
    <recommendedName>
        <fullName evidence="6">Outer membrane protein beta-barrel domain-containing protein</fullName>
    </recommendedName>
</protein>
<dbReference type="InterPro" id="IPR051692">
    <property type="entry name" value="OMP-like"/>
</dbReference>
<comment type="subcellular location">
    <subcellularLocation>
        <location evidence="1">Cell outer membrane</location>
    </subcellularLocation>
</comment>
<sequence length="213" mass="21874">MVAFSGRPSCEGRVLARAATGMLMAAVLPRSICLLLALSAPATAADLSGEPSALRWSGPWAGLLVSGGEIGGSGALGGVAAGYSLQFDRLVVGVEGDLSGGGLDARRLGGRYDVEAFGAIRARIGYAFDRFVVFGTAGAAFASAEFARNGERDRRLQVGWTAGGGVEIALTGELSARAEYLYVDLDRKSFDVGGGTSFAPSGGLARLGLNYRF</sequence>
<keyword evidence="2" id="KW-0732">Signal</keyword>
<accession>A0A2W5KPL8</accession>
<dbReference type="InterPro" id="IPR011250">
    <property type="entry name" value="OMP/PagP_B-barrel"/>
</dbReference>
<proteinExistence type="inferred from homology"/>
<evidence type="ECO:0000256" key="3">
    <source>
        <dbReference type="ARBA" id="ARBA00023136"/>
    </source>
</evidence>
<dbReference type="SUPFAM" id="SSF56925">
    <property type="entry name" value="OMPA-like"/>
    <property type="match status" value="1"/>
</dbReference>
<keyword evidence="4" id="KW-0998">Cell outer membrane</keyword>
<dbReference type="GO" id="GO:0009279">
    <property type="term" value="C:cell outer membrane"/>
    <property type="evidence" value="ECO:0007669"/>
    <property type="project" value="UniProtKB-SubCell"/>
</dbReference>
<dbReference type="Proteomes" id="UP000249577">
    <property type="component" value="Unassembled WGS sequence"/>
</dbReference>
<evidence type="ECO:0000256" key="2">
    <source>
        <dbReference type="ARBA" id="ARBA00022729"/>
    </source>
</evidence>
<dbReference type="Gene3D" id="2.40.160.20">
    <property type="match status" value="1"/>
</dbReference>
<comment type="caution">
    <text evidence="7">The sequence shown here is derived from an EMBL/GenBank/DDBJ whole genome shotgun (WGS) entry which is preliminary data.</text>
</comment>
<gene>
    <name evidence="7" type="ORF">DI565_01085</name>
</gene>
<name>A0A2W5KPL8_ANCNO</name>
<feature type="domain" description="Outer membrane protein beta-barrel" evidence="6">
    <location>
        <begin position="33"/>
        <end position="213"/>
    </location>
</feature>
<evidence type="ECO:0000313" key="7">
    <source>
        <dbReference type="EMBL" id="PZQ19022.1"/>
    </source>
</evidence>
<evidence type="ECO:0000313" key="8">
    <source>
        <dbReference type="Proteomes" id="UP000249577"/>
    </source>
</evidence>
<evidence type="ECO:0000256" key="4">
    <source>
        <dbReference type="ARBA" id="ARBA00023237"/>
    </source>
</evidence>
<dbReference type="PANTHER" id="PTHR34001">
    <property type="entry name" value="BLL7405 PROTEIN"/>
    <property type="match status" value="1"/>
</dbReference>
<dbReference type="InterPro" id="IPR027385">
    <property type="entry name" value="Beta-barrel_OMP"/>
</dbReference>
<dbReference type="AlphaFoldDB" id="A0A2W5KPL8"/>